<proteinExistence type="inferred from homology"/>
<dbReference type="InterPro" id="IPR047127">
    <property type="entry name" value="MutT-like"/>
</dbReference>
<evidence type="ECO:0000313" key="19">
    <source>
        <dbReference type="Proteomes" id="UP000830055"/>
    </source>
</evidence>
<dbReference type="InterPro" id="IPR015797">
    <property type="entry name" value="NUDIX_hydrolase-like_dom_sf"/>
</dbReference>
<evidence type="ECO:0000256" key="3">
    <source>
        <dbReference type="ARBA" id="ARBA00022457"/>
    </source>
</evidence>
<gene>
    <name evidence="18" type="ORF">DPPLL_27250</name>
</gene>
<dbReference type="PROSITE" id="PS51462">
    <property type="entry name" value="NUDIX"/>
    <property type="match status" value="1"/>
</dbReference>
<keyword evidence="4" id="KW-0235">DNA replication</keyword>
<feature type="domain" description="Nudix hydrolase" evidence="17">
    <location>
        <begin position="14"/>
        <end position="140"/>
    </location>
</feature>
<dbReference type="EMBL" id="AP025516">
    <property type="protein sequence ID" value="BDD88360.1"/>
    <property type="molecule type" value="Genomic_DNA"/>
</dbReference>
<evidence type="ECO:0000256" key="1">
    <source>
        <dbReference type="ARBA" id="ARBA00001946"/>
    </source>
</evidence>
<evidence type="ECO:0000256" key="12">
    <source>
        <dbReference type="ARBA" id="ARBA00038905"/>
    </source>
</evidence>
<comment type="catalytic activity">
    <reaction evidence="10">
        <text>8-oxo-dGTP + H2O = 8-oxo-dGMP + diphosphate + H(+)</text>
        <dbReference type="Rhea" id="RHEA:31575"/>
        <dbReference type="ChEBI" id="CHEBI:15377"/>
        <dbReference type="ChEBI" id="CHEBI:15378"/>
        <dbReference type="ChEBI" id="CHEBI:33019"/>
        <dbReference type="ChEBI" id="CHEBI:63224"/>
        <dbReference type="ChEBI" id="CHEBI:77896"/>
        <dbReference type="EC" id="3.6.1.55"/>
    </reaction>
</comment>
<protein>
    <recommendedName>
        <fullName evidence="13">8-oxo-dGTP diphosphatase</fullName>
        <ecNumber evidence="12">3.6.1.55</ecNumber>
    </recommendedName>
    <alternativeName>
        <fullName evidence="16">7,8-dihydro-8-oxoguanine-triphosphatase</fullName>
    </alternativeName>
    <alternativeName>
        <fullName evidence="15">Mutator protein MutT</fullName>
    </alternativeName>
    <alternativeName>
        <fullName evidence="14">dGTP pyrophosphohydrolase</fullName>
    </alternativeName>
</protein>
<comment type="similarity">
    <text evidence="2">Belongs to the Nudix hydrolase family.</text>
</comment>
<dbReference type="SUPFAM" id="SSF55811">
    <property type="entry name" value="Nudix"/>
    <property type="match status" value="1"/>
</dbReference>
<comment type="catalytic activity">
    <reaction evidence="11">
        <text>8-oxo-GTP + H2O = 8-oxo-GMP + diphosphate + H(+)</text>
        <dbReference type="Rhea" id="RHEA:67616"/>
        <dbReference type="ChEBI" id="CHEBI:15377"/>
        <dbReference type="ChEBI" id="CHEBI:15378"/>
        <dbReference type="ChEBI" id="CHEBI:33019"/>
        <dbReference type="ChEBI" id="CHEBI:143553"/>
        <dbReference type="ChEBI" id="CHEBI:145694"/>
    </reaction>
</comment>
<evidence type="ECO:0000256" key="8">
    <source>
        <dbReference type="ARBA" id="ARBA00022842"/>
    </source>
</evidence>
<dbReference type="InterPro" id="IPR000086">
    <property type="entry name" value="NUDIX_hydrolase_dom"/>
</dbReference>
<sequence>MSDSPKPTNLPAILRTRVVVGLLFADDGRILIAKRNHRKLYGGLWEFPGGKVELGETVEQALIREISEELAAPITITLVLPGYLFTVGPLQAEFIPITGTVRPADIIRQEHDDHRFVTVEETADYAFSPYDYQALSLLRAGLV</sequence>
<dbReference type="RefSeq" id="WP_284151734.1">
    <property type="nucleotide sequence ID" value="NZ_AP025516.1"/>
</dbReference>
<evidence type="ECO:0000256" key="16">
    <source>
        <dbReference type="ARBA" id="ARBA00042798"/>
    </source>
</evidence>
<evidence type="ECO:0000256" key="6">
    <source>
        <dbReference type="ARBA" id="ARBA00022763"/>
    </source>
</evidence>
<keyword evidence="5" id="KW-0479">Metal-binding</keyword>
<keyword evidence="7" id="KW-0378">Hydrolase</keyword>
<dbReference type="EC" id="3.6.1.55" evidence="12"/>
<evidence type="ECO:0000259" key="17">
    <source>
        <dbReference type="PROSITE" id="PS51462"/>
    </source>
</evidence>
<dbReference type="Proteomes" id="UP000830055">
    <property type="component" value="Chromosome"/>
</dbReference>
<keyword evidence="6" id="KW-0227">DNA damage</keyword>
<keyword evidence="8" id="KW-0460">Magnesium</keyword>
<keyword evidence="9" id="KW-0234">DNA repair</keyword>
<evidence type="ECO:0000313" key="18">
    <source>
        <dbReference type="EMBL" id="BDD88360.1"/>
    </source>
</evidence>
<comment type="cofactor">
    <cofactor evidence="1">
        <name>Mg(2+)</name>
        <dbReference type="ChEBI" id="CHEBI:18420"/>
    </cofactor>
</comment>
<dbReference type="Pfam" id="PF00293">
    <property type="entry name" value="NUDIX"/>
    <property type="match status" value="1"/>
</dbReference>
<reference evidence="18 19" key="1">
    <citation type="submission" date="2022-01" db="EMBL/GenBank/DDBJ databases">
        <title>Desulfofustis limnae sp. nov., a novel mesophilic sulfate-reducing bacterium isolated from marsh soil.</title>
        <authorList>
            <person name="Watanabe M."/>
            <person name="Takahashi A."/>
            <person name="Kojima H."/>
            <person name="Fukui M."/>
        </authorList>
    </citation>
    <scope>NUCLEOTIDE SEQUENCE [LARGE SCALE GENOMIC DNA]</scope>
    <source>
        <strain evidence="18 19">PPLL</strain>
    </source>
</reference>
<evidence type="ECO:0000256" key="14">
    <source>
        <dbReference type="ARBA" id="ARBA00041592"/>
    </source>
</evidence>
<evidence type="ECO:0000256" key="9">
    <source>
        <dbReference type="ARBA" id="ARBA00023204"/>
    </source>
</evidence>
<evidence type="ECO:0000256" key="10">
    <source>
        <dbReference type="ARBA" id="ARBA00035861"/>
    </source>
</evidence>
<name>A0ABN6M7V7_9BACT</name>
<keyword evidence="19" id="KW-1185">Reference proteome</keyword>
<dbReference type="PANTHER" id="PTHR47707">
    <property type="entry name" value="8-OXO-DGTP DIPHOSPHATASE"/>
    <property type="match status" value="1"/>
</dbReference>
<keyword evidence="3" id="KW-0515">Mutator protein</keyword>
<evidence type="ECO:0000256" key="4">
    <source>
        <dbReference type="ARBA" id="ARBA00022705"/>
    </source>
</evidence>
<evidence type="ECO:0000256" key="15">
    <source>
        <dbReference type="ARBA" id="ARBA00041979"/>
    </source>
</evidence>
<evidence type="ECO:0000256" key="13">
    <source>
        <dbReference type="ARBA" id="ARBA00040794"/>
    </source>
</evidence>
<evidence type="ECO:0000256" key="11">
    <source>
        <dbReference type="ARBA" id="ARBA00036904"/>
    </source>
</evidence>
<evidence type="ECO:0000256" key="7">
    <source>
        <dbReference type="ARBA" id="ARBA00022801"/>
    </source>
</evidence>
<evidence type="ECO:0000256" key="5">
    <source>
        <dbReference type="ARBA" id="ARBA00022723"/>
    </source>
</evidence>
<organism evidence="18 19">
    <name type="scientific">Desulfofustis limnaeus</name>
    <dbReference type="NCBI Taxonomy" id="2740163"/>
    <lineage>
        <taxon>Bacteria</taxon>
        <taxon>Pseudomonadati</taxon>
        <taxon>Thermodesulfobacteriota</taxon>
        <taxon>Desulfobulbia</taxon>
        <taxon>Desulfobulbales</taxon>
        <taxon>Desulfocapsaceae</taxon>
        <taxon>Desulfofustis</taxon>
    </lineage>
</organism>
<accession>A0ABN6M7V7</accession>
<evidence type="ECO:0000256" key="2">
    <source>
        <dbReference type="ARBA" id="ARBA00005582"/>
    </source>
</evidence>
<dbReference type="PANTHER" id="PTHR47707:SF1">
    <property type="entry name" value="NUDIX HYDROLASE FAMILY PROTEIN"/>
    <property type="match status" value="1"/>
</dbReference>
<dbReference type="PRINTS" id="PR00502">
    <property type="entry name" value="NUDIXFAMILY"/>
</dbReference>
<dbReference type="Gene3D" id="3.90.79.10">
    <property type="entry name" value="Nucleoside Triphosphate Pyrophosphohydrolase"/>
    <property type="match status" value="1"/>
</dbReference>
<dbReference type="InterPro" id="IPR020476">
    <property type="entry name" value="Nudix_hydrolase"/>
</dbReference>